<name>A0A1J0A9P2_9CYAN</name>
<sequence>MVRLAVVGDVHDQWQANDALALAHLGVDLVLFVGDFGNESLGVVQAVAGLAWPKAVVLGNHDAWYTATDWGRRKCPYDRQNEDRFQAQLEILGDLQVGYGGREFPDLAVTVVGGRPCSWGGGEWKLGEFYQRYFGVGGWADSQARITQAIRQAQSRRVILLNHNGPTGLGTEPQAPCGRDWAPVGGDYGDPDLRAAIQRAQTEGIAIPLVVFGHMHRHLRGNLGQRRMWQRDEGGTVYFNAAVVPRIHTVGGATLHHFGLVELGADGVASLAQVWVHPERGVVETEWLVQPIVLERHYLERH</sequence>
<dbReference type="InterPro" id="IPR027629">
    <property type="entry name" value="DevT-like"/>
</dbReference>
<dbReference type="InterPro" id="IPR029052">
    <property type="entry name" value="Metallo-depent_PP-like"/>
</dbReference>
<dbReference type="Pfam" id="PF00149">
    <property type="entry name" value="Metallophos"/>
    <property type="match status" value="1"/>
</dbReference>
<dbReference type="NCBIfam" id="TIGR04168">
    <property type="entry name" value="TIGR04168 family protein"/>
    <property type="match status" value="1"/>
</dbReference>
<keyword evidence="3" id="KW-1185">Reference proteome</keyword>
<dbReference type="Proteomes" id="UP000180235">
    <property type="component" value="Chromosome"/>
</dbReference>
<dbReference type="CDD" id="cd07397">
    <property type="entry name" value="MPP_NostocDevT-like"/>
    <property type="match status" value="1"/>
</dbReference>
<reference evidence="2 3" key="1">
    <citation type="submission" date="2016-10" db="EMBL/GenBank/DDBJ databases">
        <title>Description of Gloeomargarita lithophora gen. nov., sp. nov., a thylakoid-bearing basal-branching cyanobacterium with intracellular carbonates, and proposal for Gloeomargaritales ord. nov.</title>
        <authorList>
            <person name="Moreira D."/>
            <person name="Tavera R."/>
            <person name="Benzerara K."/>
            <person name="Skouri-Panet F."/>
            <person name="Couradeau E."/>
            <person name="Gerard E."/>
            <person name="Loussert C."/>
            <person name="Novelo E."/>
            <person name="Zivanovic Y."/>
            <person name="Lopez-Garcia P."/>
        </authorList>
    </citation>
    <scope>NUCLEOTIDE SEQUENCE [LARGE SCALE GENOMIC DNA]</scope>
    <source>
        <strain evidence="2 3">D10</strain>
    </source>
</reference>
<organism evidence="2 3">
    <name type="scientific">Gloeomargarita lithophora Alchichica-D10</name>
    <dbReference type="NCBI Taxonomy" id="1188229"/>
    <lineage>
        <taxon>Bacteria</taxon>
        <taxon>Bacillati</taxon>
        <taxon>Cyanobacteriota</taxon>
        <taxon>Cyanophyceae</taxon>
        <taxon>Gloeomargaritales</taxon>
        <taxon>Gloeomargaritaceae</taxon>
        <taxon>Gloeomargarita</taxon>
    </lineage>
</organism>
<dbReference type="RefSeq" id="WP_216634789.1">
    <property type="nucleotide sequence ID" value="NZ_CP017675.1"/>
</dbReference>
<evidence type="ECO:0000259" key="1">
    <source>
        <dbReference type="Pfam" id="PF00149"/>
    </source>
</evidence>
<dbReference type="SUPFAM" id="SSF56300">
    <property type="entry name" value="Metallo-dependent phosphatases"/>
    <property type="match status" value="1"/>
</dbReference>
<feature type="domain" description="Calcineurin-like phosphoesterase" evidence="1">
    <location>
        <begin position="3"/>
        <end position="217"/>
    </location>
</feature>
<dbReference type="STRING" id="1188229.GlitD10_0335"/>
<evidence type="ECO:0000313" key="2">
    <source>
        <dbReference type="EMBL" id="APB32643.1"/>
    </source>
</evidence>
<dbReference type="Gene3D" id="3.60.21.10">
    <property type="match status" value="1"/>
</dbReference>
<gene>
    <name evidence="2" type="ORF">GlitD10_0335</name>
</gene>
<dbReference type="EMBL" id="CP017675">
    <property type="protein sequence ID" value="APB32643.1"/>
    <property type="molecule type" value="Genomic_DNA"/>
</dbReference>
<dbReference type="PANTHER" id="PTHR35769:SF2">
    <property type="entry name" value="CALCINEURIN-LIKE METALLO-PHOSPHOESTERASE SUPERFAMILY PROTEIN"/>
    <property type="match status" value="1"/>
</dbReference>
<dbReference type="KEGG" id="glt:GlitD10_0335"/>
<protein>
    <submittedName>
        <fullName evidence="2">Ser/Thr protein phosphatase family protein</fullName>
    </submittedName>
</protein>
<dbReference type="PANTHER" id="PTHR35769">
    <property type="entry name" value="CALCINEURIN-LIKE METALLO-PHOSPHOESTERASE SUPERFAMILY PROTEIN"/>
    <property type="match status" value="1"/>
</dbReference>
<accession>A0A1J0A9P2</accession>
<dbReference type="InterPro" id="IPR004843">
    <property type="entry name" value="Calcineurin-like_PHP"/>
</dbReference>
<proteinExistence type="predicted"/>
<dbReference type="GO" id="GO:0016787">
    <property type="term" value="F:hydrolase activity"/>
    <property type="evidence" value="ECO:0007669"/>
    <property type="project" value="InterPro"/>
</dbReference>
<dbReference type="AlphaFoldDB" id="A0A1J0A9P2"/>
<evidence type="ECO:0000313" key="3">
    <source>
        <dbReference type="Proteomes" id="UP000180235"/>
    </source>
</evidence>